<dbReference type="Proteomes" id="UP000288716">
    <property type="component" value="Unassembled WGS sequence"/>
</dbReference>
<evidence type="ECO:0000313" key="1">
    <source>
        <dbReference type="EMBL" id="RWS18735.1"/>
    </source>
</evidence>
<reference evidence="1 2" key="1">
    <citation type="journal article" date="2018" name="Gigascience">
        <title>Genomes of trombidid mites reveal novel predicted allergens and laterally-transferred genes associated with secondary metabolism.</title>
        <authorList>
            <person name="Dong X."/>
            <person name="Chaisiri K."/>
            <person name="Xia D."/>
            <person name="Armstrong S.D."/>
            <person name="Fang Y."/>
            <person name="Donnelly M.J."/>
            <person name="Kadowaki T."/>
            <person name="McGarry J.W."/>
            <person name="Darby A.C."/>
            <person name="Makepeace B.L."/>
        </authorList>
    </citation>
    <scope>NUCLEOTIDE SEQUENCE [LARGE SCALE GENOMIC DNA]</scope>
    <source>
        <strain evidence="1">UoL-UT</strain>
    </source>
</reference>
<proteinExistence type="predicted"/>
<keyword evidence="2" id="KW-1185">Reference proteome</keyword>
<dbReference type="VEuPathDB" id="VectorBase:LDEU013305"/>
<protein>
    <submittedName>
        <fullName evidence="1">Uncharacterized protein</fullName>
    </submittedName>
</protein>
<comment type="caution">
    <text evidence="1">The sequence shown here is derived from an EMBL/GenBank/DDBJ whole genome shotgun (WGS) entry which is preliminary data.</text>
</comment>
<sequence length="25" mass="2698">TTPIGRIVNRFGKDVDVIDATLPSI</sequence>
<evidence type="ECO:0000313" key="2">
    <source>
        <dbReference type="Proteomes" id="UP000288716"/>
    </source>
</evidence>
<name>A0A443RU67_9ACAR</name>
<gene>
    <name evidence="1" type="ORF">B4U80_04877</name>
</gene>
<organism evidence="1 2">
    <name type="scientific">Leptotrombidium deliense</name>
    <dbReference type="NCBI Taxonomy" id="299467"/>
    <lineage>
        <taxon>Eukaryota</taxon>
        <taxon>Metazoa</taxon>
        <taxon>Ecdysozoa</taxon>
        <taxon>Arthropoda</taxon>
        <taxon>Chelicerata</taxon>
        <taxon>Arachnida</taxon>
        <taxon>Acari</taxon>
        <taxon>Acariformes</taxon>
        <taxon>Trombidiformes</taxon>
        <taxon>Prostigmata</taxon>
        <taxon>Anystina</taxon>
        <taxon>Parasitengona</taxon>
        <taxon>Trombiculoidea</taxon>
        <taxon>Trombiculidae</taxon>
        <taxon>Leptotrombidium</taxon>
    </lineage>
</organism>
<dbReference type="AlphaFoldDB" id="A0A443RU67"/>
<feature type="non-terminal residue" evidence="1">
    <location>
        <position position="25"/>
    </location>
</feature>
<dbReference type="EMBL" id="NCKV01035219">
    <property type="protein sequence ID" value="RWS18735.1"/>
    <property type="molecule type" value="Genomic_DNA"/>
</dbReference>
<feature type="non-terminal residue" evidence="1">
    <location>
        <position position="1"/>
    </location>
</feature>
<accession>A0A443RU67</accession>